<evidence type="ECO:0000313" key="3">
    <source>
        <dbReference type="EMBL" id="MCU9847234.1"/>
    </source>
</evidence>
<evidence type="ECO:0000256" key="2">
    <source>
        <dbReference type="SAM" id="SignalP"/>
    </source>
</evidence>
<feature type="compositionally biased region" description="Basic and acidic residues" evidence="1">
    <location>
        <begin position="92"/>
        <end position="101"/>
    </location>
</feature>
<feature type="region of interest" description="Disordered" evidence="1">
    <location>
        <begin position="92"/>
        <end position="137"/>
    </location>
</feature>
<feature type="chain" id="PRO_5045878552" evidence="2">
    <location>
        <begin position="25"/>
        <end position="242"/>
    </location>
</feature>
<evidence type="ECO:0000313" key="4">
    <source>
        <dbReference type="Proteomes" id="UP001209535"/>
    </source>
</evidence>
<organism evidence="3 4">
    <name type="scientific">Albidovulum salinarum</name>
    <dbReference type="NCBI Taxonomy" id="2984153"/>
    <lineage>
        <taxon>Bacteria</taxon>
        <taxon>Pseudomonadati</taxon>
        <taxon>Pseudomonadota</taxon>
        <taxon>Alphaproteobacteria</taxon>
        <taxon>Rhodobacterales</taxon>
        <taxon>Paracoccaceae</taxon>
        <taxon>Albidovulum</taxon>
    </lineage>
</organism>
<sequence length="242" mass="26305">MRILLRCLAGAALAVALAPGLGHAGPKESAIFDLTLRGLPAGSLSVSGTITGARYAASGVLQSGGFLALVKRMRYDARAKGMVRDGVFTPTRYEEDADTGKRQSQSVMRYENGVPQVKVHKPPKPPRPDDIDPATQGGTVDPLTALYAALRDVPAAEACKLKLFLFDGRRRSRVMLTDPRPVEGGLACTGEYRRLEGFSEKELAEKVRFPFTLHYAPLGNGHLRVVEISMDTLYGKGRLKRR</sequence>
<dbReference type="InterPro" id="IPR021457">
    <property type="entry name" value="DUF3108"/>
</dbReference>
<evidence type="ECO:0000256" key="1">
    <source>
        <dbReference type="SAM" id="MobiDB-lite"/>
    </source>
</evidence>
<comment type="caution">
    <text evidence="3">The sequence shown here is derived from an EMBL/GenBank/DDBJ whole genome shotgun (WGS) entry which is preliminary data.</text>
</comment>
<dbReference type="EMBL" id="JAOVQO010000003">
    <property type="protein sequence ID" value="MCU9847234.1"/>
    <property type="molecule type" value="Genomic_DNA"/>
</dbReference>
<protein>
    <submittedName>
        <fullName evidence="3">DUF3108 domain-containing protein</fullName>
    </submittedName>
</protein>
<keyword evidence="2" id="KW-0732">Signal</keyword>
<keyword evidence="4" id="KW-1185">Reference proteome</keyword>
<dbReference type="RefSeq" id="WP_263333592.1">
    <property type="nucleotide sequence ID" value="NZ_JAOVQO010000003.1"/>
</dbReference>
<dbReference type="Pfam" id="PF11306">
    <property type="entry name" value="DUF3108"/>
    <property type="match status" value="1"/>
</dbReference>
<name>A0ABT2X0K4_9RHOB</name>
<reference evidence="3 4" key="1">
    <citation type="submission" date="2022-10" db="EMBL/GenBank/DDBJ databases">
        <title>Defluviimonas sp. nov., isolated from ocean surface sediments.</title>
        <authorList>
            <person name="He W."/>
            <person name="Wang L."/>
            <person name="Zhang D.-F."/>
        </authorList>
    </citation>
    <scope>NUCLEOTIDE SEQUENCE [LARGE SCALE GENOMIC DNA]</scope>
    <source>
        <strain evidence="3 4">WL0024</strain>
    </source>
</reference>
<dbReference type="Proteomes" id="UP001209535">
    <property type="component" value="Unassembled WGS sequence"/>
</dbReference>
<gene>
    <name evidence="3" type="ORF">OEZ60_04370</name>
</gene>
<accession>A0ABT2X0K4</accession>
<feature type="signal peptide" evidence="2">
    <location>
        <begin position="1"/>
        <end position="24"/>
    </location>
</feature>
<proteinExistence type="predicted"/>